<proteinExistence type="predicted"/>
<organism evidence="2 3">
    <name type="scientific">Natronococcus amylolyticus DSM 10524</name>
    <dbReference type="NCBI Taxonomy" id="1227497"/>
    <lineage>
        <taxon>Archaea</taxon>
        <taxon>Methanobacteriati</taxon>
        <taxon>Methanobacteriota</taxon>
        <taxon>Stenosarchaea group</taxon>
        <taxon>Halobacteria</taxon>
        <taxon>Halobacteriales</taxon>
        <taxon>Natrialbaceae</taxon>
        <taxon>Natronococcus</taxon>
    </lineage>
</organism>
<gene>
    <name evidence="2" type="ORF">C491_04500</name>
</gene>
<evidence type="ECO:0000256" key="1">
    <source>
        <dbReference type="SAM" id="MobiDB-lite"/>
    </source>
</evidence>
<dbReference type="AlphaFoldDB" id="L9XIP8"/>
<sequence>MDIQPSLESLSIAAVRLSVDDESRVIETGPDGSVPDRSRRERGSVRSPVAPLPVTVARRPG</sequence>
<dbReference type="Proteomes" id="UP000011688">
    <property type="component" value="Unassembled WGS sequence"/>
</dbReference>
<keyword evidence="3" id="KW-1185">Reference proteome</keyword>
<evidence type="ECO:0000313" key="2">
    <source>
        <dbReference type="EMBL" id="ELY60528.1"/>
    </source>
</evidence>
<comment type="caution">
    <text evidence="2">The sequence shown here is derived from an EMBL/GenBank/DDBJ whole genome shotgun (WGS) entry which is preliminary data.</text>
</comment>
<feature type="compositionally biased region" description="Basic and acidic residues" evidence="1">
    <location>
        <begin position="34"/>
        <end position="44"/>
    </location>
</feature>
<dbReference type="EMBL" id="AOIB01000013">
    <property type="protein sequence ID" value="ELY60528.1"/>
    <property type="molecule type" value="Genomic_DNA"/>
</dbReference>
<name>L9XIP8_9EURY</name>
<reference evidence="2 3" key="1">
    <citation type="journal article" date="2014" name="PLoS Genet.">
        <title>Phylogenetically driven sequencing of extremely halophilic archaea reveals strategies for static and dynamic osmo-response.</title>
        <authorList>
            <person name="Becker E.A."/>
            <person name="Seitzer P.M."/>
            <person name="Tritt A."/>
            <person name="Larsen D."/>
            <person name="Krusor M."/>
            <person name="Yao A.I."/>
            <person name="Wu D."/>
            <person name="Madern D."/>
            <person name="Eisen J.A."/>
            <person name="Darling A.E."/>
            <person name="Facciotti M.T."/>
        </authorList>
    </citation>
    <scope>NUCLEOTIDE SEQUENCE [LARGE SCALE GENOMIC DNA]</scope>
    <source>
        <strain evidence="2 3">DSM 10524</strain>
    </source>
</reference>
<feature type="region of interest" description="Disordered" evidence="1">
    <location>
        <begin position="24"/>
        <end position="61"/>
    </location>
</feature>
<evidence type="ECO:0000313" key="3">
    <source>
        <dbReference type="Proteomes" id="UP000011688"/>
    </source>
</evidence>
<accession>L9XIP8</accession>
<protein>
    <submittedName>
        <fullName evidence="2">Uncharacterized protein</fullName>
    </submittedName>
</protein>